<evidence type="ECO:0000256" key="2">
    <source>
        <dbReference type="ARBA" id="ARBA00001946"/>
    </source>
</evidence>
<feature type="binding site" evidence="11">
    <location>
        <begin position="104"/>
        <end position="108"/>
    </location>
    <ligand>
        <name>ATP</name>
        <dbReference type="ChEBI" id="CHEBI:30616"/>
    </ligand>
</feature>
<evidence type="ECO:0000256" key="1">
    <source>
        <dbReference type="ARBA" id="ARBA00000877"/>
    </source>
</evidence>
<dbReference type="GO" id="GO:0005524">
    <property type="term" value="F:ATP binding"/>
    <property type="evidence" value="ECO:0007669"/>
    <property type="project" value="UniProtKB-UniRule"/>
</dbReference>
<feature type="binding site" evidence="11">
    <location>
        <position position="91"/>
    </location>
    <ligand>
        <name>ATP</name>
        <dbReference type="ChEBI" id="CHEBI:30616"/>
    </ligand>
</feature>
<dbReference type="HAMAP" id="MF_01438">
    <property type="entry name" value="DisA"/>
    <property type="match status" value="1"/>
</dbReference>
<dbReference type="GO" id="GO:0006281">
    <property type="term" value="P:DNA repair"/>
    <property type="evidence" value="ECO:0007669"/>
    <property type="project" value="UniProtKB-UniRule"/>
</dbReference>
<dbReference type="NCBIfam" id="NF010009">
    <property type="entry name" value="PRK13482.1"/>
    <property type="match status" value="1"/>
</dbReference>
<sequence length="358" mass="38968">MDRRDEDSLRATLAAVAPGTELRDGLERVLRGRTGALVVIGYDKAVEAICSGGFELDVEFSSTRLRELAKMDGAIVLDRDGSRIVRAATQLVPDPSIETRESGTRHRTAERAAKQTGHPVVSVSQSMAIVAIYVGNLRHVLEASTAILSRANQALQTLERYKSRLDEVSSNLSALEIEDLVTIRDVTAVLQRLEMVRRISEEIAQYALELGTDGRLMSLQLEELTGGLSNDRELVIRDYAEHLTDDNSVQEVLGCLSSVSGGELLDLTSAARCLGFIVVGDGLDASVSPRGYRLLSRIPRLPAVVIDRLVERFGSLQALLSASLEDLMTVEGVGEGRARAVREGLSRLAESSILERYV</sequence>
<feature type="compositionally biased region" description="Basic and acidic residues" evidence="13">
    <location>
        <begin position="97"/>
        <end position="113"/>
    </location>
</feature>
<keyword evidence="3 11" id="KW-0808">Transferase</keyword>
<keyword evidence="5 11" id="KW-0547">Nucleotide-binding</keyword>
<evidence type="ECO:0000313" key="16">
    <source>
        <dbReference type="Proteomes" id="UP000315395"/>
    </source>
</evidence>
<evidence type="ECO:0000256" key="11">
    <source>
        <dbReference type="HAMAP-Rule" id="MF_01438"/>
    </source>
</evidence>
<keyword evidence="4 11" id="KW-0548">Nucleotidyltransferase</keyword>
<dbReference type="Gene3D" id="1.20.1260.110">
    <property type="entry name" value="DNA integrity scanning linker region"/>
    <property type="match status" value="1"/>
</dbReference>
<evidence type="ECO:0000256" key="7">
    <source>
        <dbReference type="ARBA" id="ARBA00022840"/>
    </source>
</evidence>
<feature type="coiled-coil region" evidence="12">
    <location>
        <begin position="151"/>
        <end position="178"/>
    </location>
</feature>
<comment type="function">
    <text evidence="11">Has also diadenylate cyclase activity, catalyzing the condensation of 2 ATP molecules into cyclic di-AMP (c-di-AMP). c-di-AMP likely acts as a signaling molecule that may couple DNA integrity with a cellular process.</text>
</comment>
<proteinExistence type="inferred from homology"/>
<keyword evidence="6 11" id="KW-0227">DNA damage</keyword>
<name>A0A516GEB3_9MICO</name>
<reference evidence="15 16" key="1">
    <citation type="submission" date="2019-07" db="EMBL/GenBank/DDBJ databases">
        <title>complete genome sequencing of Ornithinimicrobium sp. H23M54.</title>
        <authorList>
            <person name="Bae J.-W."/>
            <person name="Lee S.-Y."/>
        </authorList>
    </citation>
    <scope>NUCLEOTIDE SEQUENCE [LARGE SCALE GENOMIC DNA]</scope>
    <source>
        <strain evidence="15 16">H23M54</strain>
    </source>
</reference>
<dbReference type="InterPro" id="IPR036888">
    <property type="entry name" value="DNA_integrity_DisA_N_sf"/>
</dbReference>
<evidence type="ECO:0000313" key="15">
    <source>
        <dbReference type="EMBL" id="QDO89872.1"/>
    </source>
</evidence>
<evidence type="ECO:0000256" key="6">
    <source>
        <dbReference type="ARBA" id="ARBA00022763"/>
    </source>
</evidence>
<comment type="function">
    <text evidence="11">Participates in a DNA-damage check-point. DisA forms globular foci that rapidly scan along the chromosomes searching for lesions.</text>
</comment>
<dbReference type="Proteomes" id="UP000315395">
    <property type="component" value="Chromosome"/>
</dbReference>
<feature type="binding site" evidence="11">
    <location>
        <position position="73"/>
    </location>
    <ligand>
        <name>ATP</name>
        <dbReference type="ChEBI" id="CHEBI:30616"/>
    </ligand>
</feature>
<gene>
    <name evidence="11 15" type="primary">disA</name>
    <name evidence="15" type="ORF">FNH13_17335</name>
</gene>
<dbReference type="OrthoDB" id="41841at2"/>
<dbReference type="Pfam" id="PF02457">
    <property type="entry name" value="DAC"/>
    <property type="match status" value="1"/>
</dbReference>
<dbReference type="AlphaFoldDB" id="A0A516GEB3"/>
<evidence type="ECO:0000256" key="5">
    <source>
        <dbReference type="ARBA" id="ARBA00022741"/>
    </source>
</evidence>
<dbReference type="SUPFAM" id="SSF47781">
    <property type="entry name" value="RuvA domain 2-like"/>
    <property type="match status" value="1"/>
</dbReference>
<dbReference type="KEGG" id="orz:FNH13_17335"/>
<dbReference type="InterPro" id="IPR023763">
    <property type="entry name" value="DNA_integrity_scanning_protein"/>
</dbReference>
<dbReference type="GO" id="GO:0003677">
    <property type="term" value="F:DNA binding"/>
    <property type="evidence" value="ECO:0007669"/>
    <property type="project" value="UniProtKB-UniRule"/>
</dbReference>
<comment type="catalytic activity">
    <reaction evidence="1 11">
        <text>2 ATP = 3',3'-c-di-AMP + 2 diphosphate</text>
        <dbReference type="Rhea" id="RHEA:35655"/>
        <dbReference type="ChEBI" id="CHEBI:30616"/>
        <dbReference type="ChEBI" id="CHEBI:33019"/>
        <dbReference type="ChEBI" id="CHEBI:71500"/>
        <dbReference type="EC" id="2.7.7.85"/>
    </reaction>
</comment>
<evidence type="ECO:0000256" key="8">
    <source>
        <dbReference type="ARBA" id="ARBA00022842"/>
    </source>
</evidence>
<dbReference type="SUPFAM" id="SSF143597">
    <property type="entry name" value="YojJ-like"/>
    <property type="match status" value="1"/>
</dbReference>
<keyword evidence="7 11" id="KW-0067">ATP-binding</keyword>
<evidence type="ECO:0000256" key="10">
    <source>
        <dbReference type="ARBA" id="ARBA00023204"/>
    </source>
</evidence>
<dbReference type="InterPro" id="IPR050338">
    <property type="entry name" value="DisA"/>
</dbReference>
<evidence type="ECO:0000256" key="13">
    <source>
        <dbReference type="SAM" id="MobiDB-lite"/>
    </source>
</evidence>
<feature type="region of interest" description="Disordered" evidence="13">
    <location>
        <begin position="97"/>
        <end position="117"/>
    </location>
</feature>
<dbReference type="RefSeq" id="WP_143784592.1">
    <property type="nucleotide sequence ID" value="NZ_CP041616.1"/>
</dbReference>
<dbReference type="InterPro" id="IPR010994">
    <property type="entry name" value="RuvA_2-like"/>
</dbReference>
<dbReference type="Pfam" id="PF10635">
    <property type="entry name" value="DisA-linker"/>
    <property type="match status" value="1"/>
</dbReference>
<keyword evidence="8 11" id="KW-0460">Magnesium</keyword>
<dbReference type="EC" id="2.7.7.85" evidence="11"/>
<comment type="cofactor">
    <cofactor evidence="2 11">
        <name>Mg(2+)</name>
        <dbReference type="ChEBI" id="CHEBI:18420"/>
    </cofactor>
</comment>
<dbReference type="InterPro" id="IPR041663">
    <property type="entry name" value="DisA/LigA_HHH"/>
</dbReference>
<dbReference type="Gene3D" id="3.40.1700.10">
    <property type="entry name" value="DNA integrity scanning protein, DisA, N-terminal domain"/>
    <property type="match status" value="1"/>
</dbReference>
<dbReference type="PANTHER" id="PTHR34185">
    <property type="entry name" value="DIADENYLATE CYCLASE"/>
    <property type="match status" value="1"/>
</dbReference>
<keyword evidence="10 11" id="KW-0234">DNA repair</keyword>
<dbReference type="PROSITE" id="PS51794">
    <property type="entry name" value="DAC"/>
    <property type="match status" value="1"/>
</dbReference>
<feature type="domain" description="DAC" evidence="14">
    <location>
        <begin position="6"/>
        <end position="144"/>
    </location>
</feature>
<evidence type="ECO:0000259" key="14">
    <source>
        <dbReference type="PROSITE" id="PS51794"/>
    </source>
</evidence>
<dbReference type="InterPro" id="IPR003390">
    <property type="entry name" value="DNA_integrity_scan_DisA_N"/>
</dbReference>
<organism evidence="15 16">
    <name type="scientific">Ornithinimicrobium ciconiae</name>
    <dbReference type="NCBI Taxonomy" id="2594265"/>
    <lineage>
        <taxon>Bacteria</taxon>
        <taxon>Bacillati</taxon>
        <taxon>Actinomycetota</taxon>
        <taxon>Actinomycetes</taxon>
        <taxon>Micrococcales</taxon>
        <taxon>Ornithinimicrobiaceae</taxon>
        <taxon>Ornithinimicrobium</taxon>
    </lineage>
</organism>
<evidence type="ECO:0000256" key="9">
    <source>
        <dbReference type="ARBA" id="ARBA00023125"/>
    </source>
</evidence>
<keyword evidence="16" id="KW-1185">Reference proteome</keyword>
<protein>
    <recommendedName>
        <fullName evidence="11">DNA integrity scanning protein DisA</fullName>
    </recommendedName>
    <alternativeName>
        <fullName evidence="11">Cyclic di-AMP synthase</fullName>
        <shortName evidence="11">c-di-AMP synthase</shortName>
    </alternativeName>
    <alternativeName>
        <fullName evidence="11">Diadenylate cyclase</fullName>
        <ecNumber evidence="11">2.7.7.85</ecNumber>
    </alternativeName>
</protein>
<dbReference type="InterPro" id="IPR018906">
    <property type="entry name" value="DNA_integrity_scan_DisA_link"/>
</dbReference>
<comment type="similarity">
    <text evidence="11">Belongs to the DisA family.</text>
</comment>
<dbReference type="PANTHER" id="PTHR34185:SF3">
    <property type="entry name" value="DNA INTEGRITY SCANNING PROTEIN DISA"/>
    <property type="match status" value="1"/>
</dbReference>
<comment type="subunit">
    <text evidence="11">Homooctamer.</text>
</comment>
<evidence type="ECO:0000256" key="12">
    <source>
        <dbReference type="SAM" id="Coils"/>
    </source>
</evidence>
<dbReference type="Pfam" id="PF12826">
    <property type="entry name" value="HHH_2"/>
    <property type="match status" value="1"/>
</dbReference>
<dbReference type="GO" id="GO:0106408">
    <property type="term" value="F:diadenylate cyclase activity"/>
    <property type="evidence" value="ECO:0007669"/>
    <property type="project" value="UniProtKB-EC"/>
</dbReference>
<evidence type="ECO:0000256" key="3">
    <source>
        <dbReference type="ARBA" id="ARBA00022679"/>
    </source>
</evidence>
<dbReference type="GO" id="GO:0004016">
    <property type="term" value="F:adenylate cyclase activity"/>
    <property type="evidence" value="ECO:0007669"/>
    <property type="project" value="TreeGrafter"/>
</dbReference>
<dbReference type="EMBL" id="CP041616">
    <property type="protein sequence ID" value="QDO89872.1"/>
    <property type="molecule type" value="Genomic_DNA"/>
</dbReference>
<keyword evidence="9 11" id="KW-0238">DNA-binding</keyword>
<keyword evidence="12" id="KW-0175">Coiled coil</keyword>
<dbReference type="Gene3D" id="1.10.150.20">
    <property type="entry name" value="5' to 3' exonuclease, C-terminal subdomain"/>
    <property type="match status" value="1"/>
</dbReference>
<dbReference type="InterPro" id="IPR038331">
    <property type="entry name" value="DisA_sf"/>
</dbReference>
<accession>A0A516GEB3</accession>
<evidence type="ECO:0000256" key="4">
    <source>
        <dbReference type="ARBA" id="ARBA00022695"/>
    </source>
</evidence>
<dbReference type="FunFam" id="3.40.1700.10:FF:000001">
    <property type="entry name" value="DNA integrity scanning protein DisA"/>
    <property type="match status" value="1"/>
</dbReference>